<organism evidence="8 9">
    <name type="scientific">Eptatretus burgeri</name>
    <name type="common">Inshore hagfish</name>
    <dbReference type="NCBI Taxonomy" id="7764"/>
    <lineage>
        <taxon>Eukaryota</taxon>
        <taxon>Metazoa</taxon>
        <taxon>Chordata</taxon>
        <taxon>Craniata</taxon>
        <taxon>Vertebrata</taxon>
        <taxon>Cyclostomata</taxon>
        <taxon>Myxini</taxon>
        <taxon>Myxiniformes</taxon>
        <taxon>Myxinidae</taxon>
        <taxon>Eptatretinae</taxon>
        <taxon>Eptatretus</taxon>
    </lineage>
</organism>
<dbReference type="InterPro" id="IPR005123">
    <property type="entry name" value="Oxoglu/Fe-dep_dioxygenase_dom"/>
</dbReference>
<evidence type="ECO:0000256" key="6">
    <source>
        <dbReference type="ARBA" id="ARBA00023004"/>
    </source>
</evidence>
<comment type="cofactor">
    <cofactor evidence="1">
        <name>L-ascorbate</name>
        <dbReference type="ChEBI" id="CHEBI:38290"/>
    </cofactor>
</comment>
<accession>A0A8C4NCW5</accession>
<keyword evidence="9" id="KW-1185">Reference proteome</keyword>
<dbReference type="Pfam" id="PF13640">
    <property type="entry name" value="2OG-FeII_Oxy_3"/>
    <property type="match status" value="1"/>
</dbReference>
<dbReference type="InterPro" id="IPR006620">
    <property type="entry name" value="Pro_4_hyd_alph"/>
</dbReference>
<evidence type="ECO:0000313" key="8">
    <source>
        <dbReference type="Ensembl" id="ENSEBUP00000004905.1"/>
    </source>
</evidence>
<keyword evidence="3" id="KW-0847">Vitamin C</keyword>
<dbReference type="GeneTree" id="ENSGT00940000157695"/>
<dbReference type="InterPro" id="IPR045054">
    <property type="entry name" value="P4HA-like"/>
</dbReference>
<dbReference type="PANTHER" id="PTHR10869">
    <property type="entry name" value="PROLYL 4-HYDROXYLASE ALPHA SUBUNIT"/>
    <property type="match status" value="1"/>
</dbReference>
<dbReference type="GO" id="GO:0031418">
    <property type="term" value="F:L-ascorbic acid binding"/>
    <property type="evidence" value="ECO:0007669"/>
    <property type="project" value="UniProtKB-KW"/>
</dbReference>
<dbReference type="PROSITE" id="PS51471">
    <property type="entry name" value="FE2OG_OXY"/>
    <property type="match status" value="1"/>
</dbReference>
<dbReference type="Gene3D" id="2.60.120.620">
    <property type="entry name" value="q2cbj1_9rhob like domain"/>
    <property type="match status" value="1"/>
</dbReference>
<dbReference type="InterPro" id="IPR044862">
    <property type="entry name" value="Pro_4_hyd_alph_FE2OG_OXY"/>
</dbReference>
<evidence type="ECO:0000256" key="1">
    <source>
        <dbReference type="ARBA" id="ARBA00001961"/>
    </source>
</evidence>
<keyword evidence="5" id="KW-0560">Oxidoreductase</keyword>
<keyword evidence="4" id="KW-0223">Dioxygenase</keyword>
<protein>
    <submittedName>
        <fullName evidence="8">Prolyl 4-hydroxylase subunit alpha 2</fullName>
    </submittedName>
</protein>
<evidence type="ECO:0000259" key="7">
    <source>
        <dbReference type="PROSITE" id="PS51471"/>
    </source>
</evidence>
<dbReference type="AlphaFoldDB" id="A0A8C4NCW5"/>
<name>A0A8C4NCW5_EPTBU</name>
<reference evidence="8" key="2">
    <citation type="submission" date="2025-09" db="UniProtKB">
        <authorList>
            <consortium name="Ensembl"/>
        </authorList>
    </citation>
    <scope>IDENTIFICATION</scope>
</reference>
<keyword evidence="6" id="KW-0408">Iron</keyword>
<reference evidence="8" key="1">
    <citation type="submission" date="2025-08" db="UniProtKB">
        <authorList>
            <consortium name="Ensembl"/>
        </authorList>
    </citation>
    <scope>IDENTIFICATION</scope>
</reference>
<dbReference type="GO" id="GO:0004656">
    <property type="term" value="F:procollagen-proline 4-dioxygenase activity"/>
    <property type="evidence" value="ECO:0007669"/>
    <property type="project" value="TreeGrafter"/>
</dbReference>
<dbReference type="Ensembl" id="ENSEBUT00000005343.1">
    <property type="protein sequence ID" value="ENSEBUP00000004905.1"/>
    <property type="gene ID" value="ENSEBUG00000003375.1"/>
</dbReference>
<evidence type="ECO:0000256" key="5">
    <source>
        <dbReference type="ARBA" id="ARBA00023002"/>
    </source>
</evidence>
<proteinExistence type="predicted"/>
<feature type="domain" description="Fe2OG dioxygenase" evidence="7">
    <location>
        <begin position="114"/>
        <end position="214"/>
    </location>
</feature>
<evidence type="ECO:0000256" key="3">
    <source>
        <dbReference type="ARBA" id="ARBA00022896"/>
    </source>
</evidence>
<sequence length="229" mass="26053">MLCQGKGPRLRERRLSCHYQVLKGVPFFRFRAEDEWDAPYVIRYYDVLSDHDTVEMQRLAEPLLQRATVRNTVTGVLETAGYRVSKSAWLSEDVGEVVTKLNRRISGLTGLDLTFAEMLQVANYGIGGQYEPHFDFSRVSFYIFLFCLLLFLTDVPAGGATVFPDVGATIWPKKGSAVFWYNMLRSGEGDYTTRHAACPVLVGSKWVANKWLHERGQEFRRPCGLNELA</sequence>
<dbReference type="GO" id="GO:0005506">
    <property type="term" value="F:iron ion binding"/>
    <property type="evidence" value="ECO:0007669"/>
    <property type="project" value="InterPro"/>
</dbReference>
<dbReference type="PANTHER" id="PTHR10869:SF244">
    <property type="entry name" value="PROLYL 4-HYDROXYLASE SUBUNIT ALPHA-2"/>
    <property type="match status" value="1"/>
</dbReference>
<evidence type="ECO:0000313" key="9">
    <source>
        <dbReference type="Proteomes" id="UP000694388"/>
    </source>
</evidence>
<dbReference type="Proteomes" id="UP000694388">
    <property type="component" value="Unplaced"/>
</dbReference>
<evidence type="ECO:0000256" key="4">
    <source>
        <dbReference type="ARBA" id="ARBA00022964"/>
    </source>
</evidence>
<dbReference type="SMART" id="SM00702">
    <property type="entry name" value="P4Hc"/>
    <property type="match status" value="1"/>
</dbReference>
<keyword evidence="2" id="KW-0479">Metal-binding</keyword>
<dbReference type="OMA" id="RIATMIM"/>
<dbReference type="GO" id="GO:0005783">
    <property type="term" value="C:endoplasmic reticulum"/>
    <property type="evidence" value="ECO:0007669"/>
    <property type="project" value="TreeGrafter"/>
</dbReference>
<evidence type="ECO:0000256" key="2">
    <source>
        <dbReference type="ARBA" id="ARBA00022723"/>
    </source>
</evidence>